<dbReference type="Gene3D" id="3.20.80.10">
    <property type="entry name" value="Regulatory factor, effector binding domain"/>
    <property type="match status" value="1"/>
</dbReference>
<dbReference type="Proteomes" id="UP000619479">
    <property type="component" value="Unassembled WGS sequence"/>
</dbReference>
<dbReference type="SUPFAM" id="SSF55136">
    <property type="entry name" value="Probable bacterial effector-binding domain"/>
    <property type="match status" value="1"/>
</dbReference>
<accession>A0A919IN35</accession>
<organism evidence="3 4">
    <name type="scientific">Actinoplanes cyaneus</name>
    <dbReference type="NCBI Taxonomy" id="52696"/>
    <lineage>
        <taxon>Bacteria</taxon>
        <taxon>Bacillati</taxon>
        <taxon>Actinomycetota</taxon>
        <taxon>Actinomycetes</taxon>
        <taxon>Micromonosporales</taxon>
        <taxon>Micromonosporaceae</taxon>
        <taxon>Actinoplanes</taxon>
    </lineage>
</organism>
<dbReference type="Pfam" id="PF13411">
    <property type="entry name" value="MerR_1"/>
    <property type="match status" value="1"/>
</dbReference>
<evidence type="ECO:0000256" key="1">
    <source>
        <dbReference type="ARBA" id="ARBA00023125"/>
    </source>
</evidence>
<dbReference type="InterPro" id="IPR000551">
    <property type="entry name" value="MerR-type_HTH_dom"/>
</dbReference>
<dbReference type="PANTHER" id="PTHR30204:SF97">
    <property type="entry name" value="MERR FAMILY REGULATORY PROTEIN"/>
    <property type="match status" value="1"/>
</dbReference>
<dbReference type="GO" id="GO:0003677">
    <property type="term" value="F:DNA binding"/>
    <property type="evidence" value="ECO:0007669"/>
    <property type="project" value="UniProtKB-KW"/>
</dbReference>
<proteinExistence type="predicted"/>
<dbReference type="InterPro" id="IPR047057">
    <property type="entry name" value="MerR_fam"/>
</dbReference>
<gene>
    <name evidence="3" type="ORF">Acy02nite_52480</name>
</gene>
<dbReference type="PANTHER" id="PTHR30204">
    <property type="entry name" value="REDOX-CYCLING DRUG-SENSING TRANSCRIPTIONAL ACTIVATOR SOXR"/>
    <property type="match status" value="1"/>
</dbReference>
<dbReference type="InterPro" id="IPR009061">
    <property type="entry name" value="DNA-bd_dom_put_sf"/>
</dbReference>
<dbReference type="Gene3D" id="1.10.1660.10">
    <property type="match status" value="1"/>
</dbReference>
<evidence type="ECO:0000313" key="4">
    <source>
        <dbReference type="Proteomes" id="UP000619479"/>
    </source>
</evidence>
<reference evidence="3" key="1">
    <citation type="submission" date="2021-01" db="EMBL/GenBank/DDBJ databases">
        <title>Whole genome shotgun sequence of Actinoplanes cyaneus NBRC 14990.</title>
        <authorList>
            <person name="Komaki H."/>
            <person name="Tamura T."/>
        </authorList>
    </citation>
    <scope>NUCLEOTIDE SEQUENCE</scope>
    <source>
        <strain evidence="3">NBRC 14990</strain>
    </source>
</reference>
<comment type="caution">
    <text evidence="3">The sequence shown here is derived from an EMBL/GenBank/DDBJ whole genome shotgun (WGS) entry which is preliminary data.</text>
</comment>
<sequence length="275" mass="30293">MPGAASLSIAEFGRLAGLSAKALRLYDASGLLPPAEVGEGSGYRRYTPAQLEPARRISLLRRLGVPLGLIGEMLARPDSEAVTRLDRWWAAEDAAMEARRSTYYWLRTGLAHADDPQKAYAVRTERRPERRIATIRVEVDQQALVPAIGTAQWTIRAHLDEQGAVHGPEHWVIYHGPVTPDAEATIEVCVPFAGTVEPARDITLRLEPARLLAFATVLRDDCFHPRITAAYDAVNQHVSAGGLVATGPLREIYLNHWDRLTGEDPFALVAQPIEE</sequence>
<evidence type="ECO:0000259" key="2">
    <source>
        <dbReference type="PROSITE" id="PS50937"/>
    </source>
</evidence>
<dbReference type="SUPFAM" id="SSF46955">
    <property type="entry name" value="Putative DNA-binding domain"/>
    <property type="match status" value="1"/>
</dbReference>
<name>A0A919IN35_9ACTN</name>
<dbReference type="EMBL" id="BOMH01000039">
    <property type="protein sequence ID" value="GID67367.1"/>
    <property type="molecule type" value="Genomic_DNA"/>
</dbReference>
<feature type="domain" description="HTH merR-type" evidence="2">
    <location>
        <begin position="6"/>
        <end position="76"/>
    </location>
</feature>
<evidence type="ECO:0000313" key="3">
    <source>
        <dbReference type="EMBL" id="GID67367.1"/>
    </source>
</evidence>
<dbReference type="AlphaFoldDB" id="A0A919IN35"/>
<dbReference type="GO" id="GO:0003700">
    <property type="term" value="F:DNA-binding transcription factor activity"/>
    <property type="evidence" value="ECO:0007669"/>
    <property type="project" value="InterPro"/>
</dbReference>
<keyword evidence="1" id="KW-0238">DNA-binding</keyword>
<protein>
    <submittedName>
        <fullName evidence="3">MerR family transcriptional regulator</fullName>
    </submittedName>
</protein>
<dbReference type="InterPro" id="IPR011256">
    <property type="entry name" value="Reg_factor_effector_dom_sf"/>
</dbReference>
<dbReference type="SMART" id="SM00422">
    <property type="entry name" value="HTH_MERR"/>
    <property type="match status" value="1"/>
</dbReference>
<keyword evidence="4" id="KW-1185">Reference proteome</keyword>
<dbReference type="PROSITE" id="PS50937">
    <property type="entry name" value="HTH_MERR_2"/>
    <property type="match status" value="1"/>
</dbReference>